<dbReference type="Proteomes" id="UP001501237">
    <property type="component" value="Unassembled WGS sequence"/>
</dbReference>
<keyword evidence="1" id="KW-1133">Transmembrane helix</keyword>
<dbReference type="EMBL" id="BAAAUV010000015">
    <property type="protein sequence ID" value="GAA3225881.1"/>
    <property type="molecule type" value="Genomic_DNA"/>
</dbReference>
<feature type="transmembrane region" description="Helical" evidence="1">
    <location>
        <begin position="63"/>
        <end position="85"/>
    </location>
</feature>
<proteinExistence type="predicted"/>
<reference evidence="3" key="1">
    <citation type="journal article" date="2019" name="Int. J. Syst. Evol. Microbiol.">
        <title>The Global Catalogue of Microorganisms (GCM) 10K type strain sequencing project: providing services to taxonomists for standard genome sequencing and annotation.</title>
        <authorList>
            <consortium name="The Broad Institute Genomics Platform"/>
            <consortium name="The Broad Institute Genome Sequencing Center for Infectious Disease"/>
            <person name="Wu L."/>
            <person name="Ma J."/>
        </authorList>
    </citation>
    <scope>NUCLEOTIDE SEQUENCE [LARGE SCALE GENOMIC DNA]</scope>
    <source>
        <strain evidence="3">JCM 9377</strain>
    </source>
</reference>
<name>A0ABP6QF73_9ACTN</name>
<protein>
    <submittedName>
        <fullName evidence="2">Uncharacterized protein</fullName>
    </submittedName>
</protein>
<comment type="caution">
    <text evidence="2">The sequence shown here is derived from an EMBL/GenBank/DDBJ whole genome shotgun (WGS) entry which is preliminary data.</text>
</comment>
<evidence type="ECO:0000313" key="3">
    <source>
        <dbReference type="Proteomes" id="UP001501237"/>
    </source>
</evidence>
<evidence type="ECO:0000256" key="1">
    <source>
        <dbReference type="SAM" id="Phobius"/>
    </source>
</evidence>
<keyword evidence="1" id="KW-0812">Transmembrane</keyword>
<accession>A0ABP6QF73</accession>
<keyword evidence="3" id="KW-1185">Reference proteome</keyword>
<keyword evidence="1" id="KW-0472">Membrane</keyword>
<feature type="transmembrane region" description="Helical" evidence="1">
    <location>
        <begin position="106"/>
        <end position="125"/>
    </location>
</feature>
<feature type="transmembrane region" description="Helical" evidence="1">
    <location>
        <begin position="20"/>
        <end position="43"/>
    </location>
</feature>
<sequence length="190" mass="19472">MAGDLADNAGQDSAARAFGALSGIGLLLSAVMPWASFGVGNGLLPSDMGVNQLFTGFTHEKTWISMAVPLVVAGLLMLLAVLIPSRKAGKGMFGRVSSGGSPSGRRVLLSLGTLIAIVTTVLWTIQIGQFRINDGYDFLPGNVQYGAWVGIGATIAGVLASALSYFGAARSVKVPKTVPVDPRTPPGSAV</sequence>
<organism evidence="2 3">
    <name type="scientific">Actinocorallia longicatena</name>
    <dbReference type="NCBI Taxonomy" id="111803"/>
    <lineage>
        <taxon>Bacteria</taxon>
        <taxon>Bacillati</taxon>
        <taxon>Actinomycetota</taxon>
        <taxon>Actinomycetes</taxon>
        <taxon>Streptosporangiales</taxon>
        <taxon>Thermomonosporaceae</taxon>
        <taxon>Actinocorallia</taxon>
    </lineage>
</organism>
<evidence type="ECO:0000313" key="2">
    <source>
        <dbReference type="EMBL" id="GAA3225881.1"/>
    </source>
</evidence>
<feature type="transmembrane region" description="Helical" evidence="1">
    <location>
        <begin position="145"/>
        <end position="166"/>
    </location>
</feature>
<gene>
    <name evidence="2" type="ORF">GCM10010468_53830</name>
</gene>